<feature type="transmembrane region" description="Helical" evidence="1">
    <location>
        <begin position="84"/>
        <end position="102"/>
    </location>
</feature>
<proteinExistence type="predicted"/>
<feature type="transmembrane region" description="Helical" evidence="1">
    <location>
        <begin position="12"/>
        <end position="30"/>
    </location>
</feature>
<dbReference type="EMBL" id="BSDD01000002">
    <property type="protein sequence ID" value="GLH70003.1"/>
    <property type="molecule type" value="Genomic_DNA"/>
</dbReference>
<feature type="transmembrane region" description="Helical" evidence="1">
    <location>
        <begin position="108"/>
        <end position="128"/>
    </location>
</feature>
<keyword evidence="1" id="KW-0812">Transmembrane</keyword>
<evidence type="ECO:0000256" key="1">
    <source>
        <dbReference type="SAM" id="Phobius"/>
    </source>
</evidence>
<dbReference type="Proteomes" id="UP001165089">
    <property type="component" value="Unassembled WGS sequence"/>
</dbReference>
<comment type="caution">
    <text evidence="2">The sequence shown here is derived from an EMBL/GenBank/DDBJ whole genome shotgun (WGS) entry which is preliminary data.</text>
</comment>
<sequence>MSPLERWSLHAAAWLTAATGLLDGGLRWFGQRMGEFGPEPSPWLGLAQHLHVLVAPLLVFTLGVMVRGHLWARLRTGANGRRTGLGLAFLIAPMVLSGYAVQVATDPAWRTALSWTHGLSAGLFLLAYGGHALRTLLAARGVPRGVAILGR</sequence>
<protein>
    <submittedName>
        <fullName evidence="2">Uncharacterized protein</fullName>
    </submittedName>
</protein>
<keyword evidence="1" id="KW-1133">Transmembrane helix</keyword>
<organism evidence="2 3">
    <name type="scientific">Geothrix rubra</name>
    <dbReference type="NCBI Taxonomy" id="2927977"/>
    <lineage>
        <taxon>Bacteria</taxon>
        <taxon>Pseudomonadati</taxon>
        <taxon>Acidobacteriota</taxon>
        <taxon>Holophagae</taxon>
        <taxon>Holophagales</taxon>
        <taxon>Holophagaceae</taxon>
        <taxon>Geothrix</taxon>
    </lineage>
</organism>
<gene>
    <name evidence="2" type="ORF">GETHPA_15360</name>
</gene>
<evidence type="ECO:0000313" key="2">
    <source>
        <dbReference type="EMBL" id="GLH70003.1"/>
    </source>
</evidence>
<feature type="transmembrane region" description="Helical" evidence="1">
    <location>
        <begin position="50"/>
        <end position="72"/>
    </location>
</feature>
<evidence type="ECO:0000313" key="3">
    <source>
        <dbReference type="Proteomes" id="UP001165089"/>
    </source>
</evidence>
<dbReference type="RefSeq" id="WP_285724274.1">
    <property type="nucleotide sequence ID" value="NZ_BSDD01000002.1"/>
</dbReference>
<reference evidence="2 3" key="1">
    <citation type="journal article" date="2023" name="Antonie Van Leeuwenhoek">
        <title>Mesoterricola silvestris gen. nov., sp. nov., Mesoterricola sediminis sp. nov., Geothrix oryzae sp. nov., Geothrix edaphica sp. nov., Geothrix rubra sp. nov., and Geothrix limicola sp. nov., six novel members of Acidobacteriota isolated from soils.</title>
        <authorList>
            <person name="Itoh H."/>
            <person name="Sugisawa Y."/>
            <person name="Mise K."/>
            <person name="Xu Z."/>
            <person name="Kuniyasu M."/>
            <person name="Ushijima N."/>
            <person name="Kawano K."/>
            <person name="Kobayashi E."/>
            <person name="Shiratori Y."/>
            <person name="Masuda Y."/>
            <person name="Senoo K."/>
        </authorList>
    </citation>
    <scope>NUCLEOTIDE SEQUENCE [LARGE SCALE GENOMIC DNA]</scope>
    <source>
        <strain evidence="2 3">Red803</strain>
    </source>
</reference>
<accession>A0ABQ5Q694</accession>
<keyword evidence="3" id="KW-1185">Reference proteome</keyword>
<name>A0ABQ5Q694_9BACT</name>
<keyword evidence="1" id="KW-0472">Membrane</keyword>